<gene>
    <name evidence="1" type="ORF">M9980_07265</name>
</gene>
<evidence type="ECO:0000313" key="1">
    <source>
        <dbReference type="EMBL" id="URW74393.1"/>
    </source>
</evidence>
<protein>
    <submittedName>
        <fullName evidence="1">Uncharacterized protein</fullName>
    </submittedName>
</protein>
<dbReference type="EMBL" id="CP098401">
    <property type="protein sequence ID" value="URW74393.1"/>
    <property type="molecule type" value="Genomic_DNA"/>
</dbReference>
<dbReference type="RefSeq" id="WP_250748216.1">
    <property type="nucleotide sequence ID" value="NZ_CP098401.1"/>
</dbReference>
<accession>A0ABY4TPT0</accession>
<name>A0ABY4TPT0_9SPHN</name>
<evidence type="ECO:0000313" key="2">
    <source>
        <dbReference type="Proteomes" id="UP001055580"/>
    </source>
</evidence>
<keyword evidence="2" id="KW-1185">Reference proteome</keyword>
<dbReference type="Proteomes" id="UP001055580">
    <property type="component" value="Chromosome"/>
</dbReference>
<organism evidence="1 2">
    <name type="scientific">Sphingomonas donggukensis</name>
    <dbReference type="NCBI Taxonomy" id="2949093"/>
    <lineage>
        <taxon>Bacteria</taxon>
        <taxon>Pseudomonadati</taxon>
        <taxon>Pseudomonadota</taxon>
        <taxon>Alphaproteobacteria</taxon>
        <taxon>Sphingomonadales</taxon>
        <taxon>Sphingomonadaceae</taxon>
        <taxon>Sphingomonas</taxon>
    </lineage>
</organism>
<proteinExistence type="predicted"/>
<reference evidence="1" key="1">
    <citation type="submission" date="2022-05" db="EMBL/GenBank/DDBJ databases">
        <title>Sphingomonas sp. strain RMG20 Genome sequencing and assembly.</title>
        <authorList>
            <person name="Kim I."/>
        </authorList>
    </citation>
    <scope>NUCLEOTIDE SEQUENCE</scope>
    <source>
        <strain evidence="1">RMG20</strain>
    </source>
</reference>
<sequence>MPNTAEIERLRGRIIQTRHMESESKDISVRIAHRQMGDALDRQLAAISPKIILSLVAKTPI</sequence>